<name>A0A0P0W2N1_ORYSJ</name>
<evidence type="ECO:0000313" key="2">
    <source>
        <dbReference type="Proteomes" id="UP000059680"/>
    </source>
</evidence>
<gene>
    <name evidence="1" type="ordered locus">Os03g0715900</name>
    <name evidence="1" type="ORF">OSNPB_030715900</name>
</gene>
<dbReference type="EMBL" id="AP014959">
    <property type="protein sequence ID" value="BAS86079.1"/>
    <property type="molecule type" value="Genomic_DNA"/>
</dbReference>
<accession>A0A0P0W2N1</accession>
<sequence>MWIGRLIYSESRRRNHTSLPPLARLHHRLSLLLLRGRSPRHPWPPAAADVFLVVLLFRRRHGGPGEELEEDVGVAYLLGVAAAMVGASYAPSRSTAASARPPATAAAPFPYRNNRCSGTDRTSIKVALILSIAWLHH</sequence>
<dbReference type="Gramene" id="Os03t0715900-00">
    <property type="protein sequence ID" value="Os03t0715900-00"/>
    <property type="gene ID" value="Os03g0715900"/>
</dbReference>
<keyword evidence="2" id="KW-1185">Reference proteome</keyword>
<dbReference type="InParanoid" id="A0A0P0W2N1"/>
<organism evidence="1 2">
    <name type="scientific">Oryza sativa subsp. japonica</name>
    <name type="common">Rice</name>
    <dbReference type="NCBI Taxonomy" id="39947"/>
    <lineage>
        <taxon>Eukaryota</taxon>
        <taxon>Viridiplantae</taxon>
        <taxon>Streptophyta</taxon>
        <taxon>Embryophyta</taxon>
        <taxon>Tracheophyta</taxon>
        <taxon>Spermatophyta</taxon>
        <taxon>Magnoliopsida</taxon>
        <taxon>Liliopsida</taxon>
        <taxon>Poales</taxon>
        <taxon>Poaceae</taxon>
        <taxon>BOP clade</taxon>
        <taxon>Oryzoideae</taxon>
        <taxon>Oryzeae</taxon>
        <taxon>Oryzinae</taxon>
        <taxon>Oryza</taxon>
        <taxon>Oryza sativa</taxon>
    </lineage>
</organism>
<proteinExistence type="predicted"/>
<dbReference type="PaxDb" id="39947-A0A0P0W2N1"/>
<protein>
    <submittedName>
        <fullName evidence="1">Os03g0715900 protein</fullName>
    </submittedName>
</protein>
<reference evidence="1 2" key="3">
    <citation type="journal article" date="2013" name="Rice">
        <title>Improvement of the Oryza sativa Nipponbare reference genome using next generation sequence and optical map data.</title>
        <authorList>
            <person name="Kawahara Y."/>
            <person name="de la Bastide M."/>
            <person name="Hamilton J.P."/>
            <person name="Kanamori H."/>
            <person name="McCombie W.R."/>
            <person name="Ouyang S."/>
            <person name="Schwartz D.C."/>
            <person name="Tanaka T."/>
            <person name="Wu J."/>
            <person name="Zhou S."/>
            <person name="Childs K.L."/>
            <person name="Davidson R.M."/>
            <person name="Lin H."/>
            <person name="Quesada-Ocampo L."/>
            <person name="Vaillancourt B."/>
            <person name="Sakai H."/>
            <person name="Lee S.S."/>
            <person name="Kim J."/>
            <person name="Numa H."/>
            <person name="Itoh T."/>
            <person name="Buell C.R."/>
            <person name="Matsumoto T."/>
        </authorList>
    </citation>
    <scope>NUCLEOTIDE SEQUENCE [LARGE SCALE GENOMIC DNA]</scope>
    <source>
        <strain evidence="2">cv. Nipponbare</strain>
    </source>
</reference>
<reference evidence="1 2" key="2">
    <citation type="journal article" date="2013" name="Plant Cell Physiol.">
        <title>Rice Annotation Project Database (RAP-DB): an integrative and interactive database for rice genomics.</title>
        <authorList>
            <person name="Sakai H."/>
            <person name="Lee S.S."/>
            <person name="Tanaka T."/>
            <person name="Numa H."/>
            <person name="Kim J."/>
            <person name="Kawahara Y."/>
            <person name="Wakimoto H."/>
            <person name="Yang C.C."/>
            <person name="Iwamoto M."/>
            <person name="Abe T."/>
            <person name="Yamada Y."/>
            <person name="Muto A."/>
            <person name="Inokuchi H."/>
            <person name="Ikemura T."/>
            <person name="Matsumoto T."/>
            <person name="Sasaki T."/>
            <person name="Itoh T."/>
        </authorList>
    </citation>
    <scope>NUCLEOTIDE SEQUENCE [LARGE SCALE GENOMIC DNA]</scope>
    <source>
        <strain evidence="2">cv. Nipponbare</strain>
    </source>
</reference>
<dbReference type="Proteomes" id="UP000059680">
    <property type="component" value="Chromosome 3"/>
</dbReference>
<reference evidence="2" key="1">
    <citation type="journal article" date="2005" name="Nature">
        <title>The map-based sequence of the rice genome.</title>
        <authorList>
            <consortium name="International rice genome sequencing project (IRGSP)"/>
            <person name="Matsumoto T."/>
            <person name="Wu J."/>
            <person name="Kanamori H."/>
            <person name="Katayose Y."/>
            <person name="Fujisawa M."/>
            <person name="Namiki N."/>
            <person name="Mizuno H."/>
            <person name="Yamamoto K."/>
            <person name="Antonio B.A."/>
            <person name="Baba T."/>
            <person name="Sakata K."/>
            <person name="Nagamura Y."/>
            <person name="Aoki H."/>
            <person name="Arikawa K."/>
            <person name="Arita K."/>
            <person name="Bito T."/>
            <person name="Chiden Y."/>
            <person name="Fujitsuka N."/>
            <person name="Fukunaka R."/>
            <person name="Hamada M."/>
            <person name="Harada C."/>
            <person name="Hayashi A."/>
            <person name="Hijishita S."/>
            <person name="Honda M."/>
            <person name="Hosokawa S."/>
            <person name="Ichikawa Y."/>
            <person name="Idonuma A."/>
            <person name="Iijima M."/>
            <person name="Ikeda M."/>
            <person name="Ikeno M."/>
            <person name="Ito K."/>
            <person name="Ito S."/>
            <person name="Ito T."/>
            <person name="Ito Y."/>
            <person name="Ito Y."/>
            <person name="Iwabuchi A."/>
            <person name="Kamiya K."/>
            <person name="Karasawa W."/>
            <person name="Kurita K."/>
            <person name="Katagiri S."/>
            <person name="Kikuta A."/>
            <person name="Kobayashi H."/>
            <person name="Kobayashi N."/>
            <person name="Machita K."/>
            <person name="Maehara T."/>
            <person name="Masukawa M."/>
            <person name="Mizubayashi T."/>
            <person name="Mukai Y."/>
            <person name="Nagasaki H."/>
            <person name="Nagata Y."/>
            <person name="Naito S."/>
            <person name="Nakashima M."/>
            <person name="Nakama Y."/>
            <person name="Nakamichi Y."/>
            <person name="Nakamura M."/>
            <person name="Meguro A."/>
            <person name="Negishi M."/>
            <person name="Ohta I."/>
            <person name="Ohta T."/>
            <person name="Okamoto M."/>
            <person name="Ono N."/>
            <person name="Saji S."/>
            <person name="Sakaguchi M."/>
            <person name="Sakai K."/>
            <person name="Shibata M."/>
            <person name="Shimokawa T."/>
            <person name="Song J."/>
            <person name="Takazaki Y."/>
            <person name="Terasawa K."/>
            <person name="Tsugane M."/>
            <person name="Tsuji K."/>
            <person name="Ueda S."/>
            <person name="Waki K."/>
            <person name="Yamagata H."/>
            <person name="Yamamoto M."/>
            <person name="Yamamoto S."/>
            <person name="Yamane H."/>
            <person name="Yoshiki S."/>
            <person name="Yoshihara R."/>
            <person name="Yukawa K."/>
            <person name="Zhong H."/>
            <person name="Yano M."/>
            <person name="Yuan Q."/>
            <person name="Ouyang S."/>
            <person name="Liu J."/>
            <person name="Jones K.M."/>
            <person name="Gansberger K."/>
            <person name="Moffat K."/>
            <person name="Hill J."/>
            <person name="Bera J."/>
            <person name="Fadrosh D."/>
            <person name="Jin S."/>
            <person name="Johri S."/>
            <person name="Kim M."/>
            <person name="Overton L."/>
            <person name="Reardon M."/>
            <person name="Tsitrin T."/>
            <person name="Vuong H."/>
            <person name="Weaver B."/>
            <person name="Ciecko A."/>
            <person name="Tallon L."/>
            <person name="Jackson J."/>
            <person name="Pai G."/>
            <person name="Aken S.V."/>
            <person name="Utterback T."/>
            <person name="Reidmuller S."/>
            <person name="Feldblyum T."/>
            <person name="Hsiao J."/>
            <person name="Zismann V."/>
            <person name="Iobst S."/>
            <person name="de Vazeille A.R."/>
            <person name="Buell C.R."/>
            <person name="Ying K."/>
            <person name="Li Y."/>
            <person name="Lu T."/>
            <person name="Huang Y."/>
            <person name="Zhao Q."/>
            <person name="Feng Q."/>
            <person name="Zhang L."/>
            <person name="Zhu J."/>
            <person name="Weng Q."/>
            <person name="Mu J."/>
            <person name="Lu Y."/>
            <person name="Fan D."/>
            <person name="Liu Y."/>
            <person name="Guan J."/>
            <person name="Zhang Y."/>
            <person name="Yu S."/>
            <person name="Liu X."/>
            <person name="Zhang Y."/>
            <person name="Hong G."/>
            <person name="Han B."/>
            <person name="Choisne N."/>
            <person name="Demange N."/>
            <person name="Orjeda G."/>
            <person name="Samain S."/>
            <person name="Cattolico L."/>
            <person name="Pelletier E."/>
            <person name="Couloux A."/>
            <person name="Segurens B."/>
            <person name="Wincker P."/>
            <person name="D'Hont A."/>
            <person name="Scarpelli C."/>
            <person name="Weissenbach J."/>
            <person name="Salanoubat M."/>
            <person name="Quetier F."/>
            <person name="Yu Y."/>
            <person name="Kim H.R."/>
            <person name="Rambo T."/>
            <person name="Currie J."/>
            <person name="Collura K."/>
            <person name="Luo M."/>
            <person name="Yang T."/>
            <person name="Ammiraju J.S.S."/>
            <person name="Engler F."/>
            <person name="Soderlund C."/>
            <person name="Wing R.A."/>
            <person name="Palmer L.E."/>
            <person name="de la Bastide M."/>
            <person name="Spiegel L."/>
            <person name="Nascimento L."/>
            <person name="Zutavern T."/>
            <person name="O'Shaughnessy A."/>
            <person name="Dike S."/>
            <person name="Dedhia N."/>
            <person name="Preston R."/>
            <person name="Balija V."/>
            <person name="McCombie W.R."/>
            <person name="Chow T."/>
            <person name="Chen H."/>
            <person name="Chung M."/>
            <person name="Chen C."/>
            <person name="Shaw J."/>
            <person name="Wu H."/>
            <person name="Hsiao K."/>
            <person name="Chao Y."/>
            <person name="Chu M."/>
            <person name="Cheng C."/>
            <person name="Hour A."/>
            <person name="Lee P."/>
            <person name="Lin S."/>
            <person name="Lin Y."/>
            <person name="Liou J."/>
            <person name="Liu S."/>
            <person name="Hsing Y."/>
            <person name="Raghuvanshi S."/>
            <person name="Mohanty A."/>
            <person name="Bharti A.K."/>
            <person name="Gaur A."/>
            <person name="Gupta V."/>
            <person name="Kumar D."/>
            <person name="Ravi V."/>
            <person name="Vij S."/>
            <person name="Kapur A."/>
            <person name="Khurana P."/>
            <person name="Khurana P."/>
            <person name="Khurana J.P."/>
            <person name="Tyagi A.K."/>
            <person name="Gaikwad K."/>
            <person name="Singh A."/>
            <person name="Dalal V."/>
            <person name="Srivastava S."/>
            <person name="Dixit A."/>
            <person name="Pal A.K."/>
            <person name="Ghazi I.A."/>
            <person name="Yadav M."/>
            <person name="Pandit A."/>
            <person name="Bhargava A."/>
            <person name="Sureshbabu K."/>
            <person name="Batra K."/>
            <person name="Sharma T.R."/>
            <person name="Mohapatra T."/>
            <person name="Singh N.K."/>
            <person name="Messing J."/>
            <person name="Nelson A.B."/>
            <person name="Fuks G."/>
            <person name="Kavchok S."/>
            <person name="Keizer G."/>
            <person name="Linton E."/>
            <person name="Llaca V."/>
            <person name="Song R."/>
            <person name="Tanyolac B."/>
            <person name="Young S."/>
            <person name="Ho-Il K."/>
            <person name="Hahn J.H."/>
            <person name="Sangsakoo G."/>
            <person name="Vanavichit A."/>
            <person name="de Mattos Luiz.A.T."/>
            <person name="Zimmer P.D."/>
            <person name="Malone G."/>
            <person name="Dellagostin O."/>
            <person name="de Oliveira A.C."/>
            <person name="Bevan M."/>
            <person name="Bancroft I."/>
            <person name="Minx P."/>
            <person name="Cordum H."/>
            <person name="Wilson R."/>
            <person name="Cheng Z."/>
            <person name="Jin W."/>
            <person name="Jiang J."/>
            <person name="Leong S.A."/>
            <person name="Iwama H."/>
            <person name="Gojobori T."/>
            <person name="Itoh T."/>
            <person name="Niimura Y."/>
            <person name="Fujii Y."/>
            <person name="Habara T."/>
            <person name="Sakai H."/>
            <person name="Sato Y."/>
            <person name="Wilson G."/>
            <person name="Kumar K."/>
            <person name="McCouch S."/>
            <person name="Juretic N."/>
            <person name="Hoen D."/>
            <person name="Wright S."/>
            <person name="Bruskiewich R."/>
            <person name="Bureau T."/>
            <person name="Miyao A."/>
            <person name="Hirochika H."/>
            <person name="Nishikawa T."/>
            <person name="Kadowaki K."/>
            <person name="Sugiura M."/>
            <person name="Burr B."/>
            <person name="Sasaki T."/>
        </authorList>
    </citation>
    <scope>NUCLEOTIDE SEQUENCE [LARGE SCALE GENOMIC DNA]</scope>
    <source>
        <strain evidence="2">cv. Nipponbare</strain>
    </source>
</reference>
<evidence type="ECO:0000313" key="1">
    <source>
        <dbReference type="EMBL" id="BAS86079.1"/>
    </source>
</evidence>
<dbReference type="AlphaFoldDB" id="A0A0P0W2N1"/>